<proteinExistence type="predicted"/>
<dbReference type="EMBL" id="CCYD01003101">
    <property type="protein sequence ID" value="CEG50336.1"/>
    <property type="molecule type" value="Genomic_DNA"/>
</dbReference>
<organism evidence="1 2">
    <name type="scientific">Plasmopara halstedii</name>
    <name type="common">Downy mildew of sunflower</name>
    <dbReference type="NCBI Taxonomy" id="4781"/>
    <lineage>
        <taxon>Eukaryota</taxon>
        <taxon>Sar</taxon>
        <taxon>Stramenopiles</taxon>
        <taxon>Oomycota</taxon>
        <taxon>Peronosporomycetes</taxon>
        <taxon>Peronosporales</taxon>
        <taxon>Peronosporaceae</taxon>
        <taxon>Plasmopara</taxon>
    </lineage>
</organism>
<name>A0A0P1B7F1_PLAHL</name>
<dbReference type="AlphaFoldDB" id="A0A0P1B7F1"/>
<reference evidence="2" key="1">
    <citation type="submission" date="2014-09" db="EMBL/GenBank/DDBJ databases">
        <authorList>
            <person name="Sharma Rahul"/>
            <person name="Thines Marco"/>
        </authorList>
    </citation>
    <scope>NUCLEOTIDE SEQUENCE [LARGE SCALE GENOMIC DNA]</scope>
</reference>
<dbReference type="Proteomes" id="UP000054928">
    <property type="component" value="Unassembled WGS sequence"/>
</dbReference>
<dbReference type="GeneID" id="36403108"/>
<accession>A0A0P1B7F1</accession>
<protein>
    <submittedName>
        <fullName evidence="1">Uncharacterized protein</fullName>
    </submittedName>
</protein>
<keyword evidence="2" id="KW-1185">Reference proteome</keyword>
<sequence>MLDPLTLAVSRSSSFSDEHLHAMRFLLPALEFVPGTYIAGRIVDGITRPIKFGFRKDVEILAEEAKERYKTAKYIVQVPFGKRITFTITVLRLTAKLHLGEESKNLKAKDKSDMFHRSA</sequence>
<dbReference type="RefSeq" id="XP_024586705.1">
    <property type="nucleotide sequence ID" value="XM_024721625.1"/>
</dbReference>
<evidence type="ECO:0000313" key="1">
    <source>
        <dbReference type="EMBL" id="CEG50336.1"/>
    </source>
</evidence>
<evidence type="ECO:0000313" key="2">
    <source>
        <dbReference type="Proteomes" id="UP000054928"/>
    </source>
</evidence>